<evidence type="ECO:0000313" key="1">
    <source>
        <dbReference type="EMBL" id="GGJ99666.1"/>
    </source>
</evidence>
<dbReference type="AlphaFoldDB" id="A0A917PYF1"/>
<keyword evidence="2" id="KW-1185">Reference proteome</keyword>
<dbReference type="Proteomes" id="UP000658382">
    <property type="component" value="Unassembled WGS sequence"/>
</dbReference>
<reference evidence="1" key="1">
    <citation type="journal article" date="2014" name="Int. J. Syst. Evol. Microbiol.">
        <title>Complete genome sequence of Corynebacterium casei LMG S-19264T (=DSM 44701T), isolated from a smear-ripened cheese.</title>
        <authorList>
            <consortium name="US DOE Joint Genome Institute (JGI-PGF)"/>
            <person name="Walter F."/>
            <person name="Albersmeier A."/>
            <person name="Kalinowski J."/>
            <person name="Ruckert C."/>
        </authorList>
    </citation>
    <scope>NUCLEOTIDE SEQUENCE</scope>
    <source>
        <strain evidence="1">JCM 12580</strain>
    </source>
</reference>
<reference evidence="1" key="2">
    <citation type="submission" date="2020-09" db="EMBL/GenBank/DDBJ databases">
        <authorList>
            <person name="Sun Q."/>
            <person name="Ohkuma M."/>
        </authorList>
    </citation>
    <scope>NUCLEOTIDE SEQUENCE</scope>
    <source>
        <strain evidence="1">JCM 12580</strain>
    </source>
</reference>
<evidence type="ECO:0008006" key="3">
    <source>
        <dbReference type="Google" id="ProtNLM"/>
    </source>
</evidence>
<accession>A0A917PYF1</accession>
<protein>
    <recommendedName>
        <fullName evidence="3">Hydrolase</fullName>
    </recommendedName>
</protein>
<proteinExistence type="predicted"/>
<dbReference type="EMBL" id="BMNQ01000033">
    <property type="protein sequence ID" value="GGJ99666.1"/>
    <property type="molecule type" value="Genomic_DNA"/>
</dbReference>
<sequence length="105" mass="12267">MKDKYYVNLGSQEISRTKFGNNDEFIIYASDDEIRALRGKLNRMRDSDMRAFFRAHVPIMPYHNDKANDDYDAGVTEAFQIIYDLGDNETKQHIEDIGILTDDRL</sequence>
<evidence type="ECO:0000313" key="2">
    <source>
        <dbReference type="Proteomes" id="UP000658382"/>
    </source>
</evidence>
<comment type="caution">
    <text evidence="1">The sequence shown here is derived from an EMBL/GenBank/DDBJ whole genome shotgun (WGS) entry which is preliminary data.</text>
</comment>
<gene>
    <name evidence="1" type="ORF">GCM10007063_22510</name>
</gene>
<dbReference type="RefSeq" id="WP_188633197.1">
    <property type="nucleotide sequence ID" value="NZ_BMNQ01000033.1"/>
</dbReference>
<organism evidence="1 2">
    <name type="scientific">Lentibacillus kapialis</name>
    <dbReference type="NCBI Taxonomy" id="340214"/>
    <lineage>
        <taxon>Bacteria</taxon>
        <taxon>Bacillati</taxon>
        <taxon>Bacillota</taxon>
        <taxon>Bacilli</taxon>
        <taxon>Bacillales</taxon>
        <taxon>Bacillaceae</taxon>
        <taxon>Lentibacillus</taxon>
    </lineage>
</organism>
<name>A0A917PYF1_9BACI</name>